<evidence type="ECO:0000256" key="1">
    <source>
        <dbReference type="ARBA" id="ARBA00010333"/>
    </source>
</evidence>
<proteinExistence type="inferred from homology"/>
<gene>
    <name evidence="3" type="ORF">BST96_00380</name>
</gene>
<feature type="chain" id="PRO_5011011683" evidence="2">
    <location>
        <begin position="24"/>
        <end position="284"/>
    </location>
</feature>
<dbReference type="PANTHER" id="PTHR35936">
    <property type="entry name" value="MEMBRANE-BOUND LYTIC MUREIN TRANSGLYCOSYLASE F"/>
    <property type="match status" value="1"/>
</dbReference>
<evidence type="ECO:0000256" key="2">
    <source>
        <dbReference type="SAM" id="SignalP"/>
    </source>
</evidence>
<organism evidence="3 4">
    <name type="scientific">Oceanicoccus sagamiensis</name>
    <dbReference type="NCBI Taxonomy" id="716816"/>
    <lineage>
        <taxon>Bacteria</taxon>
        <taxon>Pseudomonadati</taxon>
        <taxon>Pseudomonadota</taxon>
        <taxon>Gammaproteobacteria</taxon>
        <taxon>Cellvibrionales</taxon>
        <taxon>Spongiibacteraceae</taxon>
        <taxon>Oceanicoccus</taxon>
    </lineage>
</organism>
<dbReference type="Gene3D" id="3.40.190.10">
    <property type="entry name" value="Periplasmic binding protein-like II"/>
    <property type="match status" value="2"/>
</dbReference>
<comment type="similarity">
    <text evidence="1">Belongs to the bacterial solute-binding protein 3 family.</text>
</comment>
<keyword evidence="4" id="KW-1185">Reference proteome</keyword>
<protein>
    <submittedName>
        <fullName evidence="3">Uncharacterized protein</fullName>
    </submittedName>
</protein>
<accession>A0A1X9N6A8</accession>
<name>A0A1X9N6A8_9GAMM</name>
<feature type="signal peptide" evidence="2">
    <location>
        <begin position="1"/>
        <end position="23"/>
    </location>
</feature>
<evidence type="ECO:0000313" key="4">
    <source>
        <dbReference type="Proteomes" id="UP000193450"/>
    </source>
</evidence>
<dbReference type="PANTHER" id="PTHR35936:SF19">
    <property type="entry name" value="AMINO-ACID-BINDING PROTEIN YXEM-RELATED"/>
    <property type="match status" value="1"/>
</dbReference>
<evidence type="ECO:0000313" key="3">
    <source>
        <dbReference type="EMBL" id="ARN72704.1"/>
    </source>
</evidence>
<reference evidence="3 4" key="1">
    <citation type="submission" date="2016-11" db="EMBL/GenBank/DDBJ databases">
        <title>Trade-off between light-utilization and light-protection in marine flavobacteria.</title>
        <authorList>
            <person name="Kumagai Y."/>
        </authorList>
    </citation>
    <scope>NUCLEOTIDE SEQUENCE [LARGE SCALE GENOMIC DNA]</scope>
    <source>
        <strain evidence="3 4">NBRC 107125</strain>
    </source>
</reference>
<dbReference type="SUPFAM" id="SSF53850">
    <property type="entry name" value="Periplasmic binding protein-like II"/>
    <property type="match status" value="1"/>
</dbReference>
<dbReference type="KEGG" id="osg:BST96_00380"/>
<sequence>MMMLSPLKYIALSLLIIICPAYAAQATSHTTLKLGAYPTTQSMNYPPYYWYDICKKQAKGSMVQLVQKLSSDLGYQLEIIRKPVTTPQTMEENHRLIEQKLRAREVDAAATMKFPSETLKFNTVPLTARDIVIVYRKALGNFTKKEQFKNYRGGSRAPRDSKRSRVFDSYQLETLKTFREGFTKLYNKELDYIVATRLQMSAFAMKYPIGDQLGMLDIDLNEEERTISKENDVYLAALANSDIAAKLDTIDQLLIQYQNKGYIKHLHKVNLQQFLNDRDCIETR</sequence>
<dbReference type="EMBL" id="CP019343">
    <property type="protein sequence ID" value="ARN72704.1"/>
    <property type="molecule type" value="Genomic_DNA"/>
</dbReference>
<dbReference type="OrthoDB" id="368476at2"/>
<dbReference type="RefSeq" id="WP_085756790.1">
    <property type="nucleotide sequence ID" value="NZ_CP019343.1"/>
</dbReference>
<dbReference type="Proteomes" id="UP000193450">
    <property type="component" value="Chromosome"/>
</dbReference>
<dbReference type="AlphaFoldDB" id="A0A1X9N6A8"/>
<keyword evidence="2" id="KW-0732">Signal</keyword>